<evidence type="ECO:0000259" key="1">
    <source>
        <dbReference type="Pfam" id="PF05050"/>
    </source>
</evidence>
<name>A0A512N4W9_9HYPH</name>
<sequence length="361" mass="40583">MASSFPALIAESLKTEKFRLLDIGCSGGLDPLWRAFEPRLQALGIDASVTECKRLAELERNPDVAYIAAFAARSADKPIDISAGPAAPLIMKMRDRMSFMRTREIRDARLKQASTEEQLRHNAWEMTGLADPKKPVVLPDLLAERGWSDLDYIKLDVDGADFDILQSFAGRFDALQVVAVQLEVNFVGAGDSEEHSFHNTDRFMRAHGFDLFRLDVRNFSVRALPARYIWPTPAETVSGRPFQGEAYYARDVVATTGPALGIEKLAKLAAIFAAWQVPDAAAELLLARRAEFASQFDIDAGLDLLAAQTQPQRSRPLSYREYMATFEADQPGFYRPEGPVPTWERLKSAWRGYWFPREKRH</sequence>
<organism evidence="2 3">
    <name type="scientific">Reyranella soli</name>
    <dbReference type="NCBI Taxonomy" id="1230389"/>
    <lineage>
        <taxon>Bacteria</taxon>
        <taxon>Pseudomonadati</taxon>
        <taxon>Pseudomonadota</taxon>
        <taxon>Alphaproteobacteria</taxon>
        <taxon>Hyphomicrobiales</taxon>
        <taxon>Reyranellaceae</taxon>
        <taxon>Reyranella</taxon>
    </lineage>
</organism>
<dbReference type="OrthoDB" id="292760at2"/>
<dbReference type="Proteomes" id="UP000321058">
    <property type="component" value="Unassembled WGS sequence"/>
</dbReference>
<dbReference type="Pfam" id="PF05050">
    <property type="entry name" value="Methyltransf_21"/>
    <property type="match status" value="1"/>
</dbReference>
<evidence type="ECO:0000313" key="3">
    <source>
        <dbReference type="Proteomes" id="UP000321058"/>
    </source>
</evidence>
<protein>
    <recommendedName>
        <fullName evidence="1">Methyltransferase FkbM domain-containing protein</fullName>
    </recommendedName>
</protein>
<dbReference type="RefSeq" id="WP_147147185.1">
    <property type="nucleotide sequence ID" value="NZ_BKAJ01000020.1"/>
</dbReference>
<dbReference type="EMBL" id="BKAJ01000020">
    <property type="protein sequence ID" value="GEP54029.1"/>
    <property type="molecule type" value="Genomic_DNA"/>
</dbReference>
<comment type="caution">
    <text evidence="2">The sequence shown here is derived from an EMBL/GenBank/DDBJ whole genome shotgun (WGS) entry which is preliminary data.</text>
</comment>
<accession>A0A512N4W9</accession>
<gene>
    <name evidence="2" type="ORF">RSO01_11950</name>
</gene>
<dbReference type="InterPro" id="IPR029063">
    <property type="entry name" value="SAM-dependent_MTases_sf"/>
</dbReference>
<dbReference type="SUPFAM" id="SSF53335">
    <property type="entry name" value="S-adenosyl-L-methionine-dependent methyltransferases"/>
    <property type="match status" value="1"/>
</dbReference>
<feature type="domain" description="Methyltransferase FkbM" evidence="1">
    <location>
        <begin position="138"/>
        <end position="210"/>
    </location>
</feature>
<evidence type="ECO:0000313" key="2">
    <source>
        <dbReference type="EMBL" id="GEP54029.1"/>
    </source>
</evidence>
<dbReference type="AlphaFoldDB" id="A0A512N4W9"/>
<keyword evidence="3" id="KW-1185">Reference proteome</keyword>
<dbReference type="InterPro" id="IPR006342">
    <property type="entry name" value="FkbM_mtfrase"/>
</dbReference>
<reference evidence="2 3" key="1">
    <citation type="submission" date="2019-07" db="EMBL/GenBank/DDBJ databases">
        <title>Whole genome shotgun sequence of Reyranella soli NBRC 108950.</title>
        <authorList>
            <person name="Hosoyama A."/>
            <person name="Uohara A."/>
            <person name="Ohji S."/>
            <person name="Ichikawa N."/>
        </authorList>
    </citation>
    <scope>NUCLEOTIDE SEQUENCE [LARGE SCALE GENOMIC DNA]</scope>
    <source>
        <strain evidence="2 3">NBRC 108950</strain>
    </source>
</reference>
<proteinExistence type="predicted"/>